<name>A0A8S5RIY3_9VIRU</name>
<organism evidence="1">
    <name type="scientific">virus sp. ctML55</name>
    <dbReference type="NCBI Taxonomy" id="2827627"/>
    <lineage>
        <taxon>Viruses</taxon>
    </lineage>
</organism>
<reference evidence="1" key="1">
    <citation type="journal article" date="2021" name="Proc. Natl. Acad. Sci. U.S.A.">
        <title>A Catalog of Tens of Thousands of Viruses from Human Metagenomes Reveals Hidden Associations with Chronic Diseases.</title>
        <authorList>
            <person name="Tisza M.J."/>
            <person name="Buck C.B."/>
        </authorList>
    </citation>
    <scope>NUCLEOTIDE SEQUENCE</scope>
    <source>
        <strain evidence="1">CtML55</strain>
    </source>
</reference>
<accession>A0A8S5RIY3</accession>
<dbReference type="EMBL" id="BK059105">
    <property type="protein sequence ID" value="DAE31058.1"/>
    <property type="molecule type" value="Genomic_DNA"/>
</dbReference>
<protein>
    <submittedName>
        <fullName evidence="1">Uncharacterized protein</fullName>
    </submittedName>
</protein>
<evidence type="ECO:0000313" key="1">
    <source>
        <dbReference type="EMBL" id="DAE31058.1"/>
    </source>
</evidence>
<sequence length="113" mass="13073">MVELKVKDIIERKKLLIKGLEENIFKDFTEEEENLLHSKHGMIKVSHRSGAGKVYEGITGAFKVGLPLIIDSEPTKIIQRITMIDWDSSMFQDADGEWFIFEFTPIRLYELSV</sequence>
<proteinExistence type="predicted"/>